<evidence type="ECO:0000313" key="4">
    <source>
        <dbReference type="Proteomes" id="UP000625527"/>
    </source>
</evidence>
<proteinExistence type="inferred from homology"/>
<comment type="caution">
    <text evidence="3">The sequence shown here is derived from an EMBL/GenBank/DDBJ whole genome shotgun (WGS) entry which is preliminary data.</text>
</comment>
<name>A0ABR9MWP5_9MICO</name>
<dbReference type="PROSITE" id="PS00061">
    <property type="entry name" value="ADH_SHORT"/>
    <property type="match status" value="1"/>
</dbReference>
<keyword evidence="2" id="KW-0560">Oxidoreductase</keyword>
<dbReference type="InterPro" id="IPR020904">
    <property type="entry name" value="Sc_DH/Rdtase_CS"/>
</dbReference>
<dbReference type="InterPro" id="IPR002347">
    <property type="entry name" value="SDR_fam"/>
</dbReference>
<accession>A0ABR9MWP5</accession>
<dbReference type="CDD" id="cd05233">
    <property type="entry name" value="SDR_c"/>
    <property type="match status" value="1"/>
</dbReference>
<dbReference type="RefSeq" id="WP_192862366.1">
    <property type="nucleotide sequence ID" value="NZ_JADAQT010000069.1"/>
</dbReference>
<dbReference type="PANTHER" id="PTHR24321:SF14">
    <property type="entry name" value="SHORT-CHAIN TYPE DEHYDROGENASE_REDUCTASE BLR2146-RELATED"/>
    <property type="match status" value="1"/>
</dbReference>
<protein>
    <submittedName>
        <fullName evidence="3">SDR family oxidoreductase</fullName>
    </submittedName>
</protein>
<evidence type="ECO:0000256" key="1">
    <source>
        <dbReference type="ARBA" id="ARBA00006484"/>
    </source>
</evidence>
<evidence type="ECO:0000256" key="2">
    <source>
        <dbReference type="ARBA" id="ARBA00023002"/>
    </source>
</evidence>
<organism evidence="3 4">
    <name type="scientific">Myceligenerans pegani</name>
    <dbReference type="NCBI Taxonomy" id="2776917"/>
    <lineage>
        <taxon>Bacteria</taxon>
        <taxon>Bacillati</taxon>
        <taxon>Actinomycetota</taxon>
        <taxon>Actinomycetes</taxon>
        <taxon>Micrococcales</taxon>
        <taxon>Promicromonosporaceae</taxon>
        <taxon>Myceligenerans</taxon>
    </lineage>
</organism>
<dbReference type="SUPFAM" id="SSF51735">
    <property type="entry name" value="NAD(P)-binding Rossmann-fold domains"/>
    <property type="match status" value="1"/>
</dbReference>
<keyword evidence="4" id="KW-1185">Reference proteome</keyword>
<gene>
    <name evidence="3" type="ORF">IHE71_08790</name>
</gene>
<reference evidence="3 4" key="1">
    <citation type="submission" date="2020-10" db="EMBL/GenBank/DDBJ databases">
        <title>Myceligenerans pegani sp. nov., an endophytic actinomycete isolated from Peganum harmala L. in Xinjiang, China.</title>
        <authorList>
            <person name="Xin L."/>
        </authorList>
    </citation>
    <scope>NUCLEOTIDE SEQUENCE [LARGE SCALE GENOMIC DNA]</scope>
    <source>
        <strain evidence="3 4">TRM65318</strain>
    </source>
</reference>
<dbReference type="Pfam" id="PF13561">
    <property type="entry name" value="adh_short_C2"/>
    <property type="match status" value="1"/>
</dbReference>
<dbReference type="PRINTS" id="PR00081">
    <property type="entry name" value="GDHRDH"/>
</dbReference>
<dbReference type="EMBL" id="JADAQT010000069">
    <property type="protein sequence ID" value="MBE1875805.1"/>
    <property type="molecule type" value="Genomic_DNA"/>
</dbReference>
<evidence type="ECO:0000313" key="3">
    <source>
        <dbReference type="EMBL" id="MBE1875805.1"/>
    </source>
</evidence>
<dbReference type="Proteomes" id="UP000625527">
    <property type="component" value="Unassembled WGS sequence"/>
</dbReference>
<dbReference type="Gene3D" id="3.40.50.720">
    <property type="entry name" value="NAD(P)-binding Rossmann-like Domain"/>
    <property type="match status" value="1"/>
</dbReference>
<comment type="similarity">
    <text evidence="1">Belongs to the short-chain dehydrogenases/reductases (SDR) family.</text>
</comment>
<dbReference type="PANTHER" id="PTHR24321">
    <property type="entry name" value="DEHYDROGENASES, SHORT CHAIN"/>
    <property type="match status" value="1"/>
</dbReference>
<dbReference type="InterPro" id="IPR036291">
    <property type="entry name" value="NAD(P)-bd_dom_sf"/>
</dbReference>
<sequence length="252" mass="26216">MNFDGRVALVTGAAHGIGAATARRLHDDGATVVLADRDADAAGALAGDLGPRARATACDIHDRESVDAAVGTARAAFGRLDLLVTVAGGSIPTPDPEQLTDETWEQLVDLNLTGTMRCVRAALPSLRESPRPAVVMVSSVNGLAAFGDEPYSAAKAGLSVLAKNYAVRYGPDGIRFNVVAPGTVRTRVWDSQDGALERLTPFYPLGRVGEPEDIAAAVAFLASDDAAWITGVTLPVDGGILAGPLRTMFPER</sequence>